<feature type="region of interest" description="Disordered" evidence="3">
    <location>
        <begin position="551"/>
        <end position="576"/>
    </location>
</feature>
<feature type="compositionally biased region" description="Acidic residues" evidence="3">
    <location>
        <begin position="99"/>
        <end position="112"/>
    </location>
</feature>
<dbReference type="SUPFAM" id="SSF50156">
    <property type="entry name" value="PDZ domain-like"/>
    <property type="match status" value="1"/>
</dbReference>
<dbReference type="InterPro" id="IPR036964">
    <property type="entry name" value="RASGEF_cat_dom_sf"/>
</dbReference>
<dbReference type="InterPro" id="IPR000651">
    <property type="entry name" value="Ras-like_Gua-exchang_fac_N"/>
</dbReference>
<keyword evidence="1 2" id="KW-0344">Guanine-nucleotide releasing factor</keyword>
<dbReference type="Proteomes" id="UP000015102">
    <property type="component" value="Unassembled WGS sequence"/>
</dbReference>
<dbReference type="CDD" id="cd06224">
    <property type="entry name" value="REM"/>
    <property type="match status" value="1"/>
</dbReference>
<dbReference type="STRING" id="36166.T1GLC5"/>
<feature type="compositionally biased region" description="Low complexity" evidence="3">
    <location>
        <begin position="967"/>
        <end position="979"/>
    </location>
</feature>
<dbReference type="EMBL" id="CAQQ02197193">
    <property type="status" value="NOT_ANNOTATED_CDS"/>
    <property type="molecule type" value="Genomic_DNA"/>
</dbReference>
<feature type="compositionally biased region" description="Basic residues" evidence="3">
    <location>
        <begin position="1"/>
        <end position="11"/>
    </location>
</feature>
<evidence type="ECO:0000259" key="5">
    <source>
        <dbReference type="PROSITE" id="PS50042"/>
    </source>
</evidence>
<dbReference type="InterPro" id="IPR000159">
    <property type="entry name" value="RA_dom"/>
</dbReference>
<dbReference type="PANTHER" id="PTHR23113:SF249">
    <property type="entry name" value="RAP GUANINE NUCLEOTIDE EXCHANGE FACTOR 6"/>
    <property type="match status" value="1"/>
</dbReference>
<feature type="region of interest" description="Disordered" evidence="3">
    <location>
        <begin position="885"/>
        <end position="906"/>
    </location>
</feature>
<dbReference type="InterPro" id="IPR014710">
    <property type="entry name" value="RmlC-like_jellyroll"/>
</dbReference>
<dbReference type="HOGENOM" id="CLU_002782_2_2_1"/>
<dbReference type="EMBL" id="CAQQ02197195">
    <property type="status" value="NOT_ANNOTATED_CDS"/>
    <property type="molecule type" value="Genomic_DNA"/>
</dbReference>
<dbReference type="GO" id="GO:0005085">
    <property type="term" value="F:guanyl-nucleotide exchange factor activity"/>
    <property type="evidence" value="ECO:0007669"/>
    <property type="project" value="UniProtKB-KW"/>
</dbReference>
<dbReference type="Gene3D" id="1.20.870.10">
    <property type="entry name" value="Son of sevenless (SoS) protein Chain: S domain 1"/>
    <property type="match status" value="1"/>
</dbReference>
<dbReference type="InterPro" id="IPR001478">
    <property type="entry name" value="PDZ"/>
</dbReference>
<dbReference type="InterPro" id="IPR036034">
    <property type="entry name" value="PDZ_sf"/>
</dbReference>
<dbReference type="PROSITE" id="PS00720">
    <property type="entry name" value="RASGEF"/>
    <property type="match status" value="1"/>
</dbReference>
<dbReference type="EMBL" id="CAQQ02197197">
    <property type="status" value="NOT_ANNOTATED_CDS"/>
    <property type="molecule type" value="Genomic_DNA"/>
</dbReference>
<dbReference type="Gene3D" id="2.30.42.10">
    <property type="match status" value="1"/>
</dbReference>
<dbReference type="Pfam" id="PF00617">
    <property type="entry name" value="RasGEF"/>
    <property type="match status" value="1"/>
</dbReference>
<dbReference type="SMART" id="SM00229">
    <property type="entry name" value="RasGEFN"/>
    <property type="match status" value="1"/>
</dbReference>
<feature type="region of interest" description="Disordered" evidence="3">
    <location>
        <begin position="66"/>
        <end position="135"/>
    </location>
</feature>
<evidence type="ECO:0000256" key="1">
    <source>
        <dbReference type="ARBA" id="ARBA00022658"/>
    </source>
</evidence>
<dbReference type="PROSITE" id="PS50009">
    <property type="entry name" value="RASGEF_CAT"/>
    <property type="match status" value="1"/>
</dbReference>
<feature type="compositionally biased region" description="Basic and acidic residues" evidence="3">
    <location>
        <begin position="126"/>
        <end position="135"/>
    </location>
</feature>
<accession>T1GLC5</accession>
<dbReference type="InterPro" id="IPR000595">
    <property type="entry name" value="cNMP-bd_dom"/>
</dbReference>
<dbReference type="PROSITE" id="PS50106">
    <property type="entry name" value="PDZ"/>
    <property type="match status" value="1"/>
</dbReference>
<dbReference type="SMART" id="SM00147">
    <property type="entry name" value="RasGEF"/>
    <property type="match status" value="1"/>
</dbReference>
<dbReference type="CDD" id="cd00155">
    <property type="entry name" value="RasGEF"/>
    <property type="match status" value="1"/>
</dbReference>
<organism evidence="9 10">
    <name type="scientific">Megaselia scalaris</name>
    <name type="common">Humpbacked fly</name>
    <name type="synonym">Phora scalaris</name>
    <dbReference type="NCBI Taxonomy" id="36166"/>
    <lineage>
        <taxon>Eukaryota</taxon>
        <taxon>Metazoa</taxon>
        <taxon>Ecdysozoa</taxon>
        <taxon>Arthropoda</taxon>
        <taxon>Hexapoda</taxon>
        <taxon>Insecta</taxon>
        <taxon>Pterygota</taxon>
        <taxon>Neoptera</taxon>
        <taxon>Endopterygota</taxon>
        <taxon>Diptera</taxon>
        <taxon>Brachycera</taxon>
        <taxon>Muscomorpha</taxon>
        <taxon>Platypezoidea</taxon>
        <taxon>Phoridae</taxon>
        <taxon>Megaseliini</taxon>
        <taxon>Megaselia</taxon>
    </lineage>
</organism>
<dbReference type="Pfam" id="PF00618">
    <property type="entry name" value="RasGEF_N"/>
    <property type="match status" value="1"/>
</dbReference>
<evidence type="ECO:0000313" key="9">
    <source>
        <dbReference type="EnsemblMetazoa" id="MESCA004325-PA"/>
    </source>
</evidence>
<dbReference type="GO" id="GO:0016324">
    <property type="term" value="C:apical plasma membrane"/>
    <property type="evidence" value="ECO:0007669"/>
    <property type="project" value="TreeGrafter"/>
</dbReference>
<name>T1GLC5_MEGSC</name>
<evidence type="ECO:0000313" key="10">
    <source>
        <dbReference type="Proteomes" id="UP000015102"/>
    </source>
</evidence>
<feature type="domain" description="PDZ" evidence="6">
    <location>
        <begin position="414"/>
        <end position="490"/>
    </location>
</feature>
<feature type="region of interest" description="Disordered" evidence="3">
    <location>
        <begin position="1"/>
        <end position="54"/>
    </location>
</feature>
<feature type="compositionally biased region" description="Acidic residues" evidence="3">
    <location>
        <begin position="82"/>
        <end position="91"/>
    </location>
</feature>
<proteinExistence type="predicted"/>
<evidence type="ECO:0000259" key="6">
    <source>
        <dbReference type="PROSITE" id="PS50106"/>
    </source>
</evidence>
<feature type="compositionally biased region" description="Low complexity" evidence="3">
    <location>
        <begin position="1076"/>
        <end position="1097"/>
    </location>
</feature>
<dbReference type="SUPFAM" id="SSF51206">
    <property type="entry name" value="cAMP-binding domain-like"/>
    <property type="match status" value="1"/>
</dbReference>
<dbReference type="Gene3D" id="1.10.840.10">
    <property type="entry name" value="Ras guanine-nucleotide exchange factors catalytic domain"/>
    <property type="match status" value="1"/>
</dbReference>
<dbReference type="SMART" id="SM00228">
    <property type="entry name" value="PDZ"/>
    <property type="match status" value="1"/>
</dbReference>
<evidence type="ECO:0000259" key="8">
    <source>
        <dbReference type="PROSITE" id="PS50212"/>
    </source>
</evidence>
<dbReference type="InterPro" id="IPR023578">
    <property type="entry name" value="Ras_GEF_dom_sf"/>
</dbReference>
<feature type="compositionally biased region" description="Polar residues" evidence="3">
    <location>
        <begin position="551"/>
        <end position="574"/>
    </location>
</feature>
<dbReference type="PROSITE" id="PS50212">
    <property type="entry name" value="RASGEF_NTER"/>
    <property type="match status" value="1"/>
</dbReference>
<dbReference type="PANTHER" id="PTHR23113">
    <property type="entry name" value="GUANINE NUCLEOTIDE EXCHANGE FACTOR"/>
    <property type="match status" value="1"/>
</dbReference>
<dbReference type="InterPro" id="IPR001895">
    <property type="entry name" value="RASGEF_cat_dom"/>
</dbReference>
<keyword evidence="10" id="KW-1185">Reference proteome</keyword>
<evidence type="ECO:0008006" key="11">
    <source>
        <dbReference type="Google" id="ProtNLM"/>
    </source>
</evidence>
<reference evidence="9" key="2">
    <citation type="submission" date="2015-06" db="UniProtKB">
        <authorList>
            <consortium name="EnsemblMetazoa"/>
        </authorList>
    </citation>
    <scope>IDENTIFICATION</scope>
</reference>
<feature type="domain" description="N-terminal Ras-GEF" evidence="8">
    <location>
        <begin position="274"/>
        <end position="412"/>
    </location>
</feature>
<dbReference type="GO" id="GO:0007265">
    <property type="term" value="P:Ras protein signal transduction"/>
    <property type="evidence" value="ECO:0007669"/>
    <property type="project" value="TreeGrafter"/>
</dbReference>
<evidence type="ECO:0000259" key="4">
    <source>
        <dbReference type="PROSITE" id="PS50009"/>
    </source>
</evidence>
<feature type="compositionally biased region" description="Low complexity" evidence="3">
    <location>
        <begin position="987"/>
        <end position="1002"/>
    </location>
</feature>
<feature type="region of interest" description="Disordered" evidence="3">
    <location>
        <begin position="952"/>
        <end position="1020"/>
    </location>
</feature>
<evidence type="ECO:0000259" key="7">
    <source>
        <dbReference type="PROSITE" id="PS50200"/>
    </source>
</evidence>
<feature type="domain" description="Cyclic nucleotide-binding" evidence="5">
    <location>
        <begin position="155"/>
        <end position="239"/>
    </location>
</feature>
<evidence type="ECO:0000256" key="3">
    <source>
        <dbReference type="SAM" id="MobiDB-lite"/>
    </source>
</evidence>
<dbReference type="EMBL" id="CAQQ02197194">
    <property type="status" value="NOT_ANNOTATED_CDS"/>
    <property type="molecule type" value="Genomic_DNA"/>
</dbReference>
<feature type="domain" description="Ras-GEF" evidence="4">
    <location>
        <begin position="669"/>
        <end position="900"/>
    </location>
</feature>
<feature type="compositionally biased region" description="Polar residues" evidence="3">
    <location>
        <begin position="12"/>
        <end position="37"/>
    </location>
</feature>
<dbReference type="Pfam" id="PF00595">
    <property type="entry name" value="PDZ"/>
    <property type="match status" value="1"/>
</dbReference>
<dbReference type="Gene3D" id="2.60.120.10">
    <property type="entry name" value="Jelly Rolls"/>
    <property type="match status" value="1"/>
</dbReference>
<protein>
    <recommendedName>
        <fullName evidence="11">Rap guanine nucleotide exchange factor 2</fullName>
    </recommendedName>
</protein>
<dbReference type="PROSITE" id="PS50042">
    <property type="entry name" value="CNMP_BINDING_3"/>
    <property type="match status" value="1"/>
</dbReference>
<dbReference type="InterPro" id="IPR019804">
    <property type="entry name" value="Ras_G-nucl-exch_fac_CS"/>
</dbReference>
<sequence>MKYNKKRRAINHTKTMNENLDNKSKMYSNATNPQSDLFFSEKKPKNRSSLAVSDDTMSFSSFSSFSSISTTNRADGERELEGEGGDGEEVDLSGLVESAVDDEDTDDEDLAESMESLTTTTRTPRTIRDCLEKDPTDRTDADLTTLLELTHTLKAFQNTTHSIRRALCSVMVFAVVDLAGTTVLSDGEELDSWSVLINGVVEIEEDENGEKKTLEVGDSFGILPTMDKFYHKGTMRTKTNDCQFNPESRRENIRRHEDTDGRIVLVTEARGRKNRQYVIRGVVEELIEQLVVEGDQDGEDSCGGDGDGGCYIDDFLLTHRTFVESRRVFRQLIDWFKYSETTTIPRTYPSPQEIRDRVTRVILLWVNNHFADFEVDGELLSGLETFDDLLYDQKMLSQRRLLYIASTAKAKPRTLILARNSREENLNFTLVSGGGSGTPSGIFVSDVVKGSRAEEIGLKRGDQILAVNGGKFERNITMTVTRAYELLKQSTHVKIEVRSCLLVLKRILSGEKIDEVDKNGGPQRFFFEEGNDLEGPKKRLQKALAKISILHQQTKPTPLPHSRSNPDLTATPVQTELPPIPALPDHVIRVYRPDHQRISENSTDYSLYELVSDDCVVKQRKLPDQLSDLAERATLVSRYFLKKNSSTEQLSVPADDLTSSALAEILQLDAAELAVQLAIRDFGYFRIVEGVEFVGEVLSTEPGNIKNSSGNLERFSKLVNEEMFWVVSEIVRGESAMKRAKIIKQFIKIARFSKEKRNFNCFFAVLSGLGHGAVGRLRASWEKVPGKYLRVFREMEELMDPSRNMGRYRQLISAELLTHHPIVPFYPIVKKDLTFIHLGNDSRVDGLVNFEKLRMIAKEIRILSRMASADTGGCRGDIRRGTFGGDIGTMKRRKKSTASSSSTAAPANYKKMFEEAQMVKRVKFYLENVKIVEDEDVLHNLSLECEPPNITNNSSNNHFGGSGSISGGSTSAPSTTSSTRKTKNSHRSSPTLSTTSSTSSTSEGRKMFPHAGVPAYPKFGTASPQAVKKMLSLSETSKTRPHTQQPPMPQPPNILRHYSVPTGNSAMLSTWNPSQQLSNFQPQTQQQQNTQHSQMNSAGGNFFSPTISSAPNCYQLPTLSSPQQTGLPTDIIYQQTTTTTPPPPPPFRQIPREYYQMQGSTGNYYPSLILLDLQSFQMKLFFIPSQKRNYQQLPHNLLLYDKFQGNFIKCNTISDCL</sequence>
<dbReference type="PROSITE" id="PS50200">
    <property type="entry name" value="RA"/>
    <property type="match status" value="1"/>
</dbReference>
<feature type="region of interest" description="Disordered" evidence="3">
    <location>
        <begin position="1076"/>
        <end position="1102"/>
    </location>
</feature>
<dbReference type="OMA" id="VESEMFI"/>
<dbReference type="InterPro" id="IPR008937">
    <property type="entry name" value="Ras-like_GEF"/>
</dbReference>
<reference evidence="10" key="1">
    <citation type="submission" date="2013-02" db="EMBL/GenBank/DDBJ databases">
        <authorList>
            <person name="Hughes D."/>
        </authorList>
    </citation>
    <scope>NUCLEOTIDE SEQUENCE</scope>
    <source>
        <strain>Durham</strain>
        <strain evidence="10">NC isolate 2 -- Noor lab</strain>
    </source>
</reference>
<dbReference type="InterPro" id="IPR018490">
    <property type="entry name" value="cNMP-bd_dom_sf"/>
</dbReference>
<dbReference type="CDD" id="cd00038">
    <property type="entry name" value="CAP_ED"/>
    <property type="match status" value="1"/>
</dbReference>
<evidence type="ECO:0000256" key="2">
    <source>
        <dbReference type="PROSITE-ProRule" id="PRU00168"/>
    </source>
</evidence>
<dbReference type="EnsemblMetazoa" id="MESCA004325-RA">
    <property type="protein sequence ID" value="MESCA004325-PA"/>
    <property type="gene ID" value="MESCA004325"/>
</dbReference>
<feature type="domain" description="Ras-associating" evidence="7">
    <location>
        <begin position="597"/>
        <end position="646"/>
    </location>
</feature>
<dbReference type="SUPFAM" id="SSF48366">
    <property type="entry name" value="Ras GEF"/>
    <property type="match status" value="1"/>
</dbReference>
<dbReference type="EMBL" id="CAQQ02197196">
    <property type="status" value="NOT_ANNOTATED_CDS"/>
    <property type="molecule type" value="Genomic_DNA"/>
</dbReference>
<dbReference type="AlphaFoldDB" id="T1GLC5"/>